<comment type="similarity">
    <text evidence="1">Belongs to the YciI family.</text>
</comment>
<reference evidence="3 4" key="1">
    <citation type="submission" date="2024-09" db="EMBL/GenBank/DDBJ databases">
        <authorList>
            <person name="Sun Q."/>
            <person name="Mori K."/>
        </authorList>
    </citation>
    <scope>NUCLEOTIDE SEQUENCE [LARGE SCALE GENOMIC DNA]</scope>
    <source>
        <strain evidence="3 4">JCM 9626</strain>
    </source>
</reference>
<dbReference type="Pfam" id="PF03795">
    <property type="entry name" value="YCII"/>
    <property type="match status" value="1"/>
</dbReference>
<gene>
    <name evidence="3" type="ORF">ACFFRI_05175</name>
</gene>
<dbReference type="PANTHER" id="PTHR35174:SF3">
    <property type="entry name" value="BLL7171 PROTEIN"/>
    <property type="match status" value="1"/>
</dbReference>
<protein>
    <submittedName>
        <fullName evidence="3">YciI family protein</fullName>
    </submittedName>
</protein>
<evidence type="ECO:0000313" key="3">
    <source>
        <dbReference type="EMBL" id="MFB9312428.1"/>
    </source>
</evidence>
<evidence type="ECO:0000259" key="2">
    <source>
        <dbReference type="Pfam" id="PF03795"/>
    </source>
</evidence>
<dbReference type="PANTHER" id="PTHR35174">
    <property type="entry name" value="BLL7171 PROTEIN-RELATED"/>
    <property type="match status" value="1"/>
</dbReference>
<proteinExistence type="inferred from homology"/>
<organism evidence="3 4">
    <name type="scientific">Nocardioides plantarum</name>
    <dbReference type="NCBI Taxonomy" id="29299"/>
    <lineage>
        <taxon>Bacteria</taxon>
        <taxon>Bacillati</taxon>
        <taxon>Actinomycetota</taxon>
        <taxon>Actinomycetes</taxon>
        <taxon>Propionibacteriales</taxon>
        <taxon>Nocardioidaceae</taxon>
        <taxon>Nocardioides</taxon>
    </lineage>
</organism>
<dbReference type="SUPFAM" id="SSF54909">
    <property type="entry name" value="Dimeric alpha+beta barrel"/>
    <property type="match status" value="1"/>
</dbReference>
<sequence>MTKFLVLLTEADHFAHWDAAGDAERDETYAAFRAFQDAVTERGTIVGGEALSSTDTARTLGPGPDRTITAGPYAETVEQLGGFYVIDVADLDTAVELAGLLPAAYTLEVRECLDVEVG</sequence>
<dbReference type="RefSeq" id="WP_140008263.1">
    <property type="nucleotide sequence ID" value="NZ_JBHMDG010000005.1"/>
</dbReference>
<evidence type="ECO:0000256" key="1">
    <source>
        <dbReference type="ARBA" id="ARBA00007689"/>
    </source>
</evidence>
<evidence type="ECO:0000313" key="4">
    <source>
        <dbReference type="Proteomes" id="UP001589750"/>
    </source>
</evidence>
<keyword evidence="4" id="KW-1185">Reference proteome</keyword>
<dbReference type="EMBL" id="JBHMDG010000005">
    <property type="protein sequence ID" value="MFB9312428.1"/>
    <property type="molecule type" value="Genomic_DNA"/>
</dbReference>
<dbReference type="Gene3D" id="3.30.70.1060">
    <property type="entry name" value="Dimeric alpha+beta barrel"/>
    <property type="match status" value="1"/>
</dbReference>
<feature type="domain" description="YCII-related" evidence="2">
    <location>
        <begin position="15"/>
        <end position="104"/>
    </location>
</feature>
<dbReference type="Proteomes" id="UP001589750">
    <property type="component" value="Unassembled WGS sequence"/>
</dbReference>
<name>A0ABV5K6R0_9ACTN</name>
<accession>A0ABV5K6R0</accession>
<dbReference type="InterPro" id="IPR005545">
    <property type="entry name" value="YCII"/>
</dbReference>
<dbReference type="InterPro" id="IPR011008">
    <property type="entry name" value="Dimeric_a/b-barrel"/>
</dbReference>
<comment type="caution">
    <text evidence="3">The sequence shown here is derived from an EMBL/GenBank/DDBJ whole genome shotgun (WGS) entry which is preliminary data.</text>
</comment>